<keyword evidence="3 8" id="KW-0378">Hydrolase</keyword>
<dbReference type="Pfam" id="PF02541">
    <property type="entry name" value="Ppx-GppA"/>
    <property type="match status" value="1"/>
</dbReference>
<organism evidence="8 9">
    <name type="scientific">Hansschlegelia beijingensis</name>
    <dbReference type="NCBI Taxonomy" id="1133344"/>
    <lineage>
        <taxon>Bacteria</taxon>
        <taxon>Pseudomonadati</taxon>
        <taxon>Pseudomonadota</taxon>
        <taxon>Alphaproteobacteria</taxon>
        <taxon>Hyphomicrobiales</taxon>
        <taxon>Methylopilaceae</taxon>
        <taxon>Hansschlegelia</taxon>
    </lineage>
</organism>
<dbReference type="EMBL" id="JACIDR010000001">
    <property type="protein sequence ID" value="MBB3972307.1"/>
    <property type="molecule type" value="Genomic_DNA"/>
</dbReference>
<keyword evidence="9" id="KW-1185">Reference proteome</keyword>
<feature type="domain" description="Ppx/GppA phosphatase N-terminal" evidence="6">
    <location>
        <begin position="62"/>
        <end position="337"/>
    </location>
</feature>
<evidence type="ECO:0000256" key="4">
    <source>
        <dbReference type="ARBA" id="ARBA00047607"/>
    </source>
</evidence>
<feature type="compositionally biased region" description="Basic residues" evidence="5">
    <location>
        <begin position="1"/>
        <end position="12"/>
    </location>
</feature>
<dbReference type="InterPro" id="IPR050273">
    <property type="entry name" value="GppA/Ppx_hydrolase"/>
</dbReference>
<name>A0A7W6CXY7_9HYPH</name>
<dbReference type="GO" id="GO:0006793">
    <property type="term" value="P:phosphorus metabolic process"/>
    <property type="evidence" value="ECO:0007669"/>
    <property type="project" value="InterPro"/>
</dbReference>
<dbReference type="Proteomes" id="UP000528964">
    <property type="component" value="Unassembled WGS sequence"/>
</dbReference>
<evidence type="ECO:0000313" key="8">
    <source>
        <dbReference type="EMBL" id="MBB3972307.1"/>
    </source>
</evidence>
<dbReference type="AlphaFoldDB" id="A0A7W6CXY7"/>
<evidence type="ECO:0000256" key="5">
    <source>
        <dbReference type="SAM" id="MobiDB-lite"/>
    </source>
</evidence>
<comment type="catalytic activity">
    <reaction evidence="4">
        <text>[phosphate](n) + H2O = [phosphate](n-1) + phosphate + H(+)</text>
        <dbReference type="Rhea" id="RHEA:21528"/>
        <dbReference type="Rhea" id="RHEA-COMP:9859"/>
        <dbReference type="Rhea" id="RHEA-COMP:14279"/>
        <dbReference type="ChEBI" id="CHEBI:15377"/>
        <dbReference type="ChEBI" id="CHEBI:15378"/>
        <dbReference type="ChEBI" id="CHEBI:16838"/>
        <dbReference type="ChEBI" id="CHEBI:43474"/>
        <dbReference type="EC" id="3.6.1.11"/>
    </reaction>
</comment>
<evidence type="ECO:0000259" key="6">
    <source>
        <dbReference type="Pfam" id="PF02541"/>
    </source>
</evidence>
<evidence type="ECO:0000256" key="2">
    <source>
        <dbReference type="ARBA" id="ARBA00012451"/>
    </source>
</evidence>
<dbReference type="EC" id="3.6.1.11" evidence="2"/>
<feature type="domain" description="Exopolyphosphatase C-terminal" evidence="7">
    <location>
        <begin position="346"/>
        <end position="531"/>
    </location>
</feature>
<reference evidence="8 9" key="1">
    <citation type="submission" date="2020-08" db="EMBL/GenBank/DDBJ databases">
        <title>Genomic Encyclopedia of Type Strains, Phase IV (KMG-IV): sequencing the most valuable type-strain genomes for metagenomic binning, comparative biology and taxonomic classification.</title>
        <authorList>
            <person name="Goeker M."/>
        </authorList>
    </citation>
    <scope>NUCLEOTIDE SEQUENCE [LARGE SCALE GENOMIC DNA]</scope>
    <source>
        <strain evidence="8 9">DSM 25481</strain>
    </source>
</reference>
<dbReference type="SUPFAM" id="SSF53067">
    <property type="entry name" value="Actin-like ATPase domain"/>
    <property type="match status" value="2"/>
</dbReference>
<accession>A0A7W6CXY7</accession>
<dbReference type="Gene3D" id="1.10.3210.10">
    <property type="entry name" value="Hypothetical protein af1432"/>
    <property type="match status" value="1"/>
</dbReference>
<comment type="caution">
    <text evidence="8">The sequence shown here is derived from an EMBL/GenBank/DDBJ whole genome shotgun (WGS) entry which is preliminary data.</text>
</comment>
<dbReference type="InterPro" id="IPR048951">
    <property type="entry name" value="Ppx_C"/>
</dbReference>
<gene>
    <name evidence="8" type="ORF">GGR24_000940</name>
</gene>
<sequence>MDKVLKKSRGKASRTSPPPSPAVEPEKAPVAKLSGAPGRLPCGPPIAIIDIGSNSVRLVVYEGLSRAPTALFNEKELCALGRSVATTGRLAEESTARALAALRRFRALARAMGVGRMYVLATAAARDAENGPEFIAEAERVCGQPIELLSGKREARLSALGVVSGFFKPDGVVGDLGGGSLELIDVNKRRVGAGATLPLGGIRLQDASERSIKKADRLVRDALEDSGHLDGLKDRTFYAVGGTWRGLAHMHMVQKNFPLHVLHGYTIPAREALEFCRVVRRVDPDTLPAVGVVSAERRPLLSYGALVLEHIIRLGRPREVVMSGLGVREGLLYDLLDDDARREDPLLASARELGWLRARAPRHGDDLVEWTDRLFRSVDIDESAEERRWRHAACHLADVAWRVHPDYRGEQALDMIAHAAFVGIDHPGRAFMSLAVFYRHMGLLDDEASPRIRELASTRILDRARTLGAAMRVAYLISAALPGILPRTPIGLKREVLTLKLPAELADLASDRLRNRLQKLGKLLARRTALVNV</sequence>
<dbReference type="InterPro" id="IPR022371">
    <property type="entry name" value="Exopolyphosphatase"/>
</dbReference>
<dbReference type="GO" id="GO:0004309">
    <property type="term" value="F:exopolyphosphatase activity"/>
    <property type="evidence" value="ECO:0007669"/>
    <property type="project" value="UniProtKB-EC"/>
</dbReference>
<dbReference type="InterPro" id="IPR003695">
    <property type="entry name" value="Ppx_GppA_N"/>
</dbReference>
<dbReference type="Pfam" id="PF21697">
    <property type="entry name" value="Ppx_C"/>
    <property type="match status" value="1"/>
</dbReference>
<evidence type="ECO:0000256" key="1">
    <source>
        <dbReference type="ARBA" id="ARBA00007125"/>
    </source>
</evidence>
<evidence type="ECO:0000313" key="9">
    <source>
        <dbReference type="Proteomes" id="UP000528964"/>
    </source>
</evidence>
<evidence type="ECO:0000259" key="7">
    <source>
        <dbReference type="Pfam" id="PF21697"/>
    </source>
</evidence>
<dbReference type="Gene3D" id="3.30.420.150">
    <property type="entry name" value="Exopolyphosphatase. Domain 2"/>
    <property type="match status" value="1"/>
</dbReference>
<dbReference type="Gene3D" id="3.30.420.40">
    <property type="match status" value="1"/>
</dbReference>
<dbReference type="PANTHER" id="PTHR30005">
    <property type="entry name" value="EXOPOLYPHOSPHATASE"/>
    <property type="match status" value="1"/>
</dbReference>
<evidence type="ECO:0000256" key="3">
    <source>
        <dbReference type="ARBA" id="ARBA00022801"/>
    </source>
</evidence>
<dbReference type="NCBIfam" id="TIGR03706">
    <property type="entry name" value="exo_poly_only"/>
    <property type="match status" value="1"/>
</dbReference>
<proteinExistence type="inferred from homology"/>
<dbReference type="SUPFAM" id="SSF109604">
    <property type="entry name" value="HD-domain/PDEase-like"/>
    <property type="match status" value="1"/>
</dbReference>
<protein>
    <recommendedName>
        <fullName evidence="2">exopolyphosphatase</fullName>
        <ecNumber evidence="2">3.6.1.11</ecNumber>
    </recommendedName>
</protein>
<dbReference type="PANTHER" id="PTHR30005:SF0">
    <property type="entry name" value="RETROGRADE REGULATION PROTEIN 2"/>
    <property type="match status" value="1"/>
</dbReference>
<dbReference type="CDD" id="cd24052">
    <property type="entry name" value="ASKHA_NBD_HpPPX-GppA-like"/>
    <property type="match status" value="1"/>
</dbReference>
<comment type="similarity">
    <text evidence="1">Belongs to the GppA/Ppx family.</text>
</comment>
<dbReference type="InterPro" id="IPR043129">
    <property type="entry name" value="ATPase_NBD"/>
</dbReference>
<feature type="region of interest" description="Disordered" evidence="5">
    <location>
        <begin position="1"/>
        <end position="28"/>
    </location>
</feature>